<dbReference type="Proteomes" id="UP000821865">
    <property type="component" value="Chromosome 3"/>
</dbReference>
<accession>A0ACB8D9B3</accession>
<protein>
    <submittedName>
        <fullName evidence="1">Uncharacterized protein</fullName>
    </submittedName>
</protein>
<proteinExistence type="predicted"/>
<evidence type="ECO:0000313" key="2">
    <source>
        <dbReference type="Proteomes" id="UP000821865"/>
    </source>
</evidence>
<organism evidence="1 2">
    <name type="scientific">Dermacentor silvarum</name>
    <name type="common">Tick</name>
    <dbReference type="NCBI Taxonomy" id="543639"/>
    <lineage>
        <taxon>Eukaryota</taxon>
        <taxon>Metazoa</taxon>
        <taxon>Ecdysozoa</taxon>
        <taxon>Arthropoda</taxon>
        <taxon>Chelicerata</taxon>
        <taxon>Arachnida</taxon>
        <taxon>Acari</taxon>
        <taxon>Parasitiformes</taxon>
        <taxon>Ixodida</taxon>
        <taxon>Ixodoidea</taxon>
        <taxon>Ixodidae</taxon>
        <taxon>Rhipicephalinae</taxon>
        <taxon>Dermacentor</taxon>
    </lineage>
</organism>
<reference evidence="1" key="1">
    <citation type="submission" date="2020-05" db="EMBL/GenBank/DDBJ databases">
        <title>Large-scale comparative analyses of tick genomes elucidate their genetic diversity and vector capacities.</title>
        <authorList>
            <person name="Jia N."/>
            <person name="Wang J."/>
            <person name="Shi W."/>
            <person name="Du L."/>
            <person name="Sun Y."/>
            <person name="Zhan W."/>
            <person name="Jiang J."/>
            <person name="Wang Q."/>
            <person name="Zhang B."/>
            <person name="Ji P."/>
            <person name="Sakyi L.B."/>
            <person name="Cui X."/>
            <person name="Yuan T."/>
            <person name="Jiang B."/>
            <person name="Yang W."/>
            <person name="Lam T.T.-Y."/>
            <person name="Chang Q."/>
            <person name="Ding S."/>
            <person name="Wang X."/>
            <person name="Zhu J."/>
            <person name="Ruan X."/>
            <person name="Zhao L."/>
            <person name="Wei J."/>
            <person name="Que T."/>
            <person name="Du C."/>
            <person name="Cheng J."/>
            <person name="Dai P."/>
            <person name="Han X."/>
            <person name="Huang E."/>
            <person name="Gao Y."/>
            <person name="Liu J."/>
            <person name="Shao H."/>
            <person name="Ye R."/>
            <person name="Li L."/>
            <person name="Wei W."/>
            <person name="Wang X."/>
            <person name="Wang C."/>
            <person name="Yang T."/>
            <person name="Huo Q."/>
            <person name="Li W."/>
            <person name="Guo W."/>
            <person name="Chen H."/>
            <person name="Zhou L."/>
            <person name="Ni X."/>
            <person name="Tian J."/>
            <person name="Zhou Y."/>
            <person name="Sheng Y."/>
            <person name="Liu T."/>
            <person name="Pan Y."/>
            <person name="Xia L."/>
            <person name="Li J."/>
            <person name="Zhao F."/>
            <person name="Cao W."/>
        </authorList>
    </citation>
    <scope>NUCLEOTIDE SEQUENCE</scope>
    <source>
        <strain evidence="1">Dsil-2018</strain>
    </source>
</reference>
<keyword evidence="2" id="KW-1185">Reference proteome</keyword>
<gene>
    <name evidence="1" type="ORF">HPB49_025593</name>
</gene>
<name>A0ACB8D9B3_DERSI</name>
<sequence>MMLGAFGVLKKSWRLVYIICVPILLIPVAACIGGKAGWCAYTLLLMAFYWSAEVVPLAVTSLMPVFLFPFLGIVPSSKVATFYLNVSVKRLLLGFMLVTMSLSMWIPNTASTSIMAPIVMAVVDQMHNSAKDVESK</sequence>
<comment type="caution">
    <text evidence="1">The sequence shown here is derived from an EMBL/GenBank/DDBJ whole genome shotgun (WGS) entry which is preliminary data.</text>
</comment>
<evidence type="ECO:0000313" key="1">
    <source>
        <dbReference type="EMBL" id="KAH7960993.1"/>
    </source>
</evidence>
<dbReference type="EMBL" id="CM023472">
    <property type="protein sequence ID" value="KAH7960993.1"/>
    <property type="molecule type" value="Genomic_DNA"/>
</dbReference>